<dbReference type="Ensembl" id="ENSBIXT00005049184.1">
    <property type="protein sequence ID" value="ENSBIXP00005018302.1"/>
    <property type="gene ID" value="ENSBIXG00005021737.1"/>
</dbReference>
<feature type="compositionally biased region" description="Basic and acidic residues" evidence="1">
    <location>
        <begin position="64"/>
        <end position="73"/>
    </location>
</feature>
<feature type="region of interest" description="Disordered" evidence="1">
    <location>
        <begin position="10"/>
        <end position="130"/>
    </location>
</feature>
<gene>
    <name evidence="3" type="primary">STON2</name>
</gene>
<dbReference type="Proteomes" id="UP000429181">
    <property type="component" value="Chromosome 10"/>
</dbReference>
<proteinExistence type="predicted"/>
<feature type="compositionally biased region" description="Low complexity" evidence="1">
    <location>
        <begin position="40"/>
        <end position="49"/>
    </location>
</feature>
<evidence type="ECO:0000256" key="1">
    <source>
        <dbReference type="SAM" id="MobiDB-lite"/>
    </source>
</evidence>
<feature type="domain" description="Stonin-2 N-terminal" evidence="2">
    <location>
        <begin position="1"/>
        <end position="121"/>
    </location>
</feature>
<evidence type="ECO:0000313" key="3">
    <source>
        <dbReference type="Ensembl" id="ENSBIXP00005018302.1"/>
    </source>
</evidence>
<evidence type="ECO:0000259" key="2">
    <source>
        <dbReference type="Pfam" id="PF12016"/>
    </source>
</evidence>
<dbReference type="AlphaFoldDB" id="A0A4W2GMN3"/>
<reference evidence="3 4" key="1">
    <citation type="submission" date="2018-11" db="EMBL/GenBank/DDBJ databases">
        <title>Haplotype-resolved cattle genomes.</title>
        <authorList>
            <person name="Low W.Y."/>
            <person name="Tearle R."/>
            <person name="Bickhart D.M."/>
            <person name="Rosen B.D."/>
            <person name="Koren S."/>
            <person name="Rhie A."/>
            <person name="Hiendleder S."/>
            <person name="Phillippy A.M."/>
            <person name="Smith T.P.L."/>
            <person name="Williams J.L."/>
        </authorList>
    </citation>
    <scope>NUCLEOTIDE SEQUENCE [LARGE SCALE GENOMIC DNA]</scope>
</reference>
<name>A0A4W2GMN3_BOBOX</name>
<protein>
    <submittedName>
        <fullName evidence="3">Stonin 2</fullName>
    </submittedName>
</protein>
<sequence>MTTLDHVIATHQSEWVSFNEEPLFPVPSEGGPKEHLPGASSSSDQSEISSGEHHALDGGSQDLSHSEHDDSSEKLGLISEAASPPGSPEQRPPELVSAISSWVQFEDDAPWASSSPPPKEAGGTGRPGEGLGRVGMEVCGCFPRDTFPREVCGAARILLCLLQGPEPGCLGDSRRRSPWA</sequence>
<dbReference type="GeneTree" id="ENSGT00940000159392"/>
<dbReference type="Pfam" id="PF12016">
    <property type="entry name" value="Stonin2_N"/>
    <property type="match status" value="1"/>
</dbReference>
<organism evidence="3 4">
    <name type="scientific">Bos indicus x Bos taurus</name>
    <name type="common">Hybrid cattle</name>
    <dbReference type="NCBI Taxonomy" id="30522"/>
    <lineage>
        <taxon>Eukaryota</taxon>
        <taxon>Metazoa</taxon>
        <taxon>Chordata</taxon>
        <taxon>Craniata</taxon>
        <taxon>Vertebrata</taxon>
        <taxon>Euteleostomi</taxon>
        <taxon>Mammalia</taxon>
        <taxon>Eutheria</taxon>
        <taxon>Laurasiatheria</taxon>
        <taxon>Artiodactyla</taxon>
        <taxon>Ruminantia</taxon>
        <taxon>Pecora</taxon>
        <taxon>Bovidae</taxon>
        <taxon>Bovinae</taxon>
        <taxon>Bos</taxon>
    </lineage>
</organism>
<dbReference type="InterPro" id="IPR022699">
    <property type="entry name" value="Stonin2_N"/>
</dbReference>
<evidence type="ECO:0000313" key="4">
    <source>
        <dbReference type="Proteomes" id="UP000429181"/>
    </source>
</evidence>
<accession>A0A4W2GMN3</accession>
<reference evidence="3" key="2">
    <citation type="submission" date="2025-08" db="UniProtKB">
        <authorList>
            <consortium name="Ensembl"/>
        </authorList>
    </citation>
    <scope>IDENTIFICATION</scope>
</reference>